<reference evidence="1 4" key="2">
    <citation type="submission" date="2019-07" db="EMBL/GenBank/DDBJ databases">
        <title>Whole genome shotgun sequence of Myxococcus fulvus NBRC 100333.</title>
        <authorList>
            <person name="Hosoyama A."/>
            <person name="Uohara A."/>
            <person name="Ohji S."/>
            <person name="Ichikawa N."/>
        </authorList>
    </citation>
    <scope>NUCLEOTIDE SEQUENCE [LARGE SCALE GENOMIC DNA]</scope>
    <source>
        <strain evidence="1 4">NBRC 100333</strain>
    </source>
</reference>
<name>A0A511T3Z7_MYXFU</name>
<accession>A0A511T3Z7</accession>
<sequence>MRVHGVSAALMMSLFTVGCGGVEAEAPADVAPENQQQALYDGCAPGDTGYPVWECLALDECFGRWGNQMRYYCYPPTGGMYLGSIITSNCGDCY</sequence>
<gene>
    <name evidence="1" type="ORF">MFU01_39330</name>
    <name evidence="2" type="ORF">SAMN05443572_10867</name>
</gene>
<dbReference type="Proteomes" id="UP000321514">
    <property type="component" value="Unassembled WGS sequence"/>
</dbReference>
<dbReference type="EMBL" id="FOIB01000008">
    <property type="protein sequence ID" value="SEU28735.1"/>
    <property type="molecule type" value="Genomic_DNA"/>
</dbReference>
<reference evidence="2 3" key="1">
    <citation type="submission" date="2016-10" db="EMBL/GenBank/DDBJ databases">
        <authorList>
            <person name="Varghese N."/>
            <person name="Submissions S."/>
        </authorList>
    </citation>
    <scope>NUCLEOTIDE SEQUENCE [LARGE SCALE GENOMIC DNA]</scope>
    <source>
        <strain evidence="2 3">DSM 16525</strain>
    </source>
</reference>
<evidence type="ECO:0000313" key="2">
    <source>
        <dbReference type="EMBL" id="SEU28735.1"/>
    </source>
</evidence>
<protein>
    <recommendedName>
        <fullName evidence="5">Lipoprotein</fullName>
    </recommendedName>
</protein>
<comment type="caution">
    <text evidence="1">The sequence shown here is derived from an EMBL/GenBank/DDBJ whole genome shotgun (WGS) entry which is preliminary data.</text>
</comment>
<evidence type="ECO:0000313" key="1">
    <source>
        <dbReference type="EMBL" id="GEN08896.1"/>
    </source>
</evidence>
<dbReference type="Proteomes" id="UP000183760">
    <property type="component" value="Unassembled WGS sequence"/>
</dbReference>
<evidence type="ECO:0000313" key="4">
    <source>
        <dbReference type="Proteomes" id="UP000321514"/>
    </source>
</evidence>
<evidence type="ECO:0008006" key="5">
    <source>
        <dbReference type="Google" id="ProtNLM"/>
    </source>
</evidence>
<dbReference type="EMBL" id="BJXR01000030">
    <property type="protein sequence ID" value="GEN08896.1"/>
    <property type="molecule type" value="Genomic_DNA"/>
</dbReference>
<dbReference type="AlphaFoldDB" id="A0A511T3Z7"/>
<organism evidence="1 4">
    <name type="scientific">Myxococcus fulvus</name>
    <dbReference type="NCBI Taxonomy" id="33"/>
    <lineage>
        <taxon>Bacteria</taxon>
        <taxon>Pseudomonadati</taxon>
        <taxon>Myxococcota</taxon>
        <taxon>Myxococcia</taxon>
        <taxon>Myxococcales</taxon>
        <taxon>Cystobacterineae</taxon>
        <taxon>Myxococcaceae</taxon>
        <taxon>Myxococcus</taxon>
    </lineage>
</organism>
<proteinExistence type="predicted"/>
<dbReference type="PROSITE" id="PS51257">
    <property type="entry name" value="PROKAR_LIPOPROTEIN"/>
    <property type="match status" value="1"/>
</dbReference>
<dbReference type="OrthoDB" id="9954308at2"/>
<dbReference type="RefSeq" id="WP_143097312.1">
    <property type="nucleotide sequence ID" value="NZ_BJXR01000030.1"/>
</dbReference>
<evidence type="ECO:0000313" key="3">
    <source>
        <dbReference type="Proteomes" id="UP000183760"/>
    </source>
</evidence>
<keyword evidence="3" id="KW-1185">Reference proteome</keyword>